<dbReference type="Gene3D" id="1.10.260.40">
    <property type="entry name" value="lambda repressor-like DNA-binding domains"/>
    <property type="match status" value="1"/>
</dbReference>
<evidence type="ECO:0000256" key="1">
    <source>
        <dbReference type="ARBA" id="ARBA00023015"/>
    </source>
</evidence>
<evidence type="ECO:0000256" key="2">
    <source>
        <dbReference type="ARBA" id="ARBA00023125"/>
    </source>
</evidence>
<dbReference type="PANTHER" id="PTHR40661:SF1">
    <property type="entry name" value="HTH CRO_C1-TYPE DOMAIN-CONTAINING PROTEIN"/>
    <property type="match status" value="1"/>
</dbReference>
<dbReference type="AlphaFoldDB" id="A0AAE3G3Q1"/>
<dbReference type="PROSITE" id="PS50943">
    <property type="entry name" value="HTH_CROC1"/>
    <property type="match status" value="1"/>
</dbReference>
<dbReference type="InterPro" id="IPR039418">
    <property type="entry name" value="LexA-like"/>
</dbReference>
<dbReference type="Gene3D" id="2.10.109.10">
    <property type="entry name" value="Umud Fragment, subunit A"/>
    <property type="match status" value="1"/>
</dbReference>
<dbReference type="PANTHER" id="PTHR40661">
    <property type="match status" value="1"/>
</dbReference>
<dbReference type="RefSeq" id="WP_253473555.1">
    <property type="nucleotide sequence ID" value="NZ_JALJXV010000001.1"/>
</dbReference>
<dbReference type="Pfam" id="PF13560">
    <property type="entry name" value="HTH_31"/>
    <property type="match status" value="1"/>
</dbReference>
<protein>
    <submittedName>
        <fullName evidence="5">Transcriptional regulator with XRE-family HTH domain</fullName>
    </submittedName>
</protein>
<dbReference type="EMBL" id="JALJXV010000001">
    <property type="protein sequence ID" value="MCP1673347.1"/>
    <property type="molecule type" value="Genomic_DNA"/>
</dbReference>
<dbReference type="SMART" id="SM00530">
    <property type="entry name" value="HTH_XRE"/>
    <property type="match status" value="1"/>
</dbReference>
<name>A0AAE3G3Q1_9GAMM</name>
<dbReference type="InterPro" id="IPR001387">
    <property type="entry name" value="Cro/C1-type_HTH"/>
</dbReference>
<dbReference type="SUPFAM" id="SSF47413">
    <property type="entry name" value="lambda repressor-like DNA-binding domains"/>
    <property type="match status" value="1"/>
</dbReference>
<keyword evidence="3" id="KW-0804">Transcription</keyword>
<dbReference type="InterPro" id="IPR015927">
    <property type="entry name" value="Peptidase_S24_S26A/B/C"/>
</dbReference>
<dbReference type="GO" id="GO:0003677">
    <property type="term" value="F:DNA binding"/>
    <property type="evidence" value="ECO:0007669"/>
    <property type="project" value="UniProtKB-KW"/>
</dbReference>
<evidence type="ECO:0000313" key="5">
    <source>
        <dbReference type="EMBL" id="MCP1673347.1"/>
    </source>
</evidence>
<dbReference type="InterPro" id="IPR036286">
    <property type="entry name" value="LexA/Signal_pep-like_sf"/>
</dbReference>
<feature type="domain" description="HTH cro/C1-type" evidence="4">
    <location>
        <begin position="19"/>
        <end position="71"/>
    </location>
</feature>
<keyword evidence="6" id="KW-1185">Reference proteome</keyword>
<proteinExistence type="predicted"/>
<keyword evidence="1" id="KW-0805">Transcription regulation</keyword>
<dbReference type="InterPro" id="IPR010982">
    <property type="entry name" value="Lambda_DNA-bd_dom_sf"/>
</dbReference>
<dbReference type="CDD" id="cd06529">
    <property type="entry name" value="S24_LexA-like"/>
    <property type="match status" value="1"/>
</dbReference>
<reference evidence="5" key="1">
    <citation type="submission" date="2022-03" db="EMBL/GenBank/DDBJ databases">
        <title>Genomic Encyclopedia of Type Strains, Phase III (KMG-III): the genomes of soil and plant-associated and newly described type strains.</title>
        <authorList>
            <person name="Whitman W."/>
        </authorList>
    </citation>
    <scope>NUCLEOTIDE SEQUENCE</scope>
    <source>
        <strain evidence="5">ANL 6-2</strain>
    </source>
</reference>
<accession>A0AAE3G3Q1</accession>
<dbReference type="SUPFAM" id="SSF51306">
    <property type="entry name" value="LexA/Signal peptidase"/>
    <property type="match status" value="1"/>
</dbReference>
<dbReference type="CDD" id="cd00093">
    <property type="entry name" value="HTH_XRE"/>
    <property type="match status" value="1"/>
</dbReference>
<comment type="caution">
    <text evidence="5">The sequence shown here is derived from an EMBL/GenBank/DDBJ whole genome shotgun (WGS) entry which is preliminary data.</text>
</comment>
<evidence type="ECO:0000259" key="4">
    <source>
        <dbReference type="PROSITE" id="PS50943"/>
    </source>
</evidence>
<organism evidence="5 6">
    <name type="scientific">Natronocella acetinitrilica</name>
    <dbReference type="NCBI Taxonomy" id="414046"/>
    <lineage>
        <taxon>Bacteria</taxon>
        <taxon>Pseudomonadati</taxon>
        <taxon>Pseudomonadota</taxon>
        <taxon>Gammaproteobacteria</taxon>
        <taxon>Chromatiales</taxon>
        <taxon>Ectothiorhodospiraceae</taxon>
        <taxon>Natronocella</taxon>
    </lineage>
</organism>
<evidence type="ECO:0000256" key="3">
    <source>
        <dbReference type="ARBA" id="ARBA00023163"/>
    </source>
</evidence>
<keyword evidence="2" id="KW-0238">DNA-binding</keyword>
<gene>
    <name evidence="5" type="ORF">J2T57_000439</name>
</gene>
<evidence type="ECO:0000313" key="6">
    <source>
        <dbReference type="Proteomes" id="UP001205843"/>
    </source>
</evidence>
<dbReference type="Proteomes" id="UP001205843">
    <property type="component" value="Unassembled WGS sequence"/>
</dbReference>
<dbReference type="Pfam" id="PF00717">
    <property type="entry name" value="Peptidase_S24"/>
    <property type="match status" value="1"/>
</dbReference>
<sequence length="211" mass="23471">MNMTSVSNGGSATALGSRIRELRGRRSRDRFASQLGIHKNTLARYENGERLPDAEMLHRLCSLCGVSADWLIHDRAVGPDAGSTWCLPEVDEVELDDAPMLLHRGWLKTQRVHPDRLMVRTMQGDGMAPTLGDGEVLFVLLQEDHENLAGDGIYLFEFDGQPIVKRLHGAGTRRAQLISDNPSYPAIDLPEDAIGQSCRIVGPVIWHLRRL</sequence>